<sequence length="116" mass="14158">MKWIELPFWELFVYLFFSRIRIIAKSTLREFWERHPDSEQALKSWFREFELGSWSTYNELKVDYPSASILKDNRVVLNIKGNHYRLIVKFNLDYQTGWIRFIGTHAEYDIFNSNII</sequence>
<dbReference type="EMBL" id="BTPD01000008">
    <property type="protein sequence ID" value="GMQ30199.1"/>
    <property type="molecule type" value="Genomic_DNA"/>
</dbReference>
<reference evidence="1 2" key="1">
    <citation type="submission" date="2023-08" db="EMBL/GenBank/DDBJ databases">
        <title>Draft genome sequence of Algoriphagus confluentis.</title>
        <authorList>
            <person name="Takatani N."/>
            <person name="Hosokawa M."/>
            <person name="Sawabe T."/>
        </authorList>
    </citation>
    <scope>NUCLEOTIDE SEQUENCE [LARGE SCALE GENOMIC DNA]</scope>
    <source>
        <strain evidence="1 2">NBRC 111222</strain>
    </source>
</reference>
<proteinExistence type="predicted"/>
<comment type="caution">
    <text evidence="1">The sequence shown here is derived from an EMBL/GenBank/DDBJ whole genome shotgun (WGS) entry which is preliminary data.</text>
</comment>
<accession>A0ABQ6PQD8</accession>
<dbReference type="Pfam" id="PF09907">
    <property type="entry name" value="HigB_toxin"/>
    <property type="match status" value="1"/>
</dbReference>
<organism evidence="1 2">
    <name type="scientific">Algoriphagus confluentis</name>
    <dbReference type="NCBI Taxonomy" id="1697556"/>
    <lineage>
        <taxon>Bacteria</taxon>
        <taxon>Pseudomonadati</taxon>
        <taxon>Bacteroidota</taxon>
        <taxon>Cytophagia</taxon>
        <taxon>Cytophagales</taxon>
        <taxon>Cyclobacteriaceae</taxon>
        <taxon>Algoriphagus</taxon>
    </lineage>
</organism>
<evidence type="ECO:0000313" key="1">
    <source>
        <dbReference type="EMBL" id="GMQ30199.1"/>
    </source>
</evidence>
<gene>
    <name evidence="1" type="ORF">Aconfl_28420</name>
</gene>
<name>A0ABQ6PQD8_9BACT</name>
<dbReference type="InterPro" id="IPR018669">
    <property type="entry name" value="Toxin_HigB"/>
</dbReference>
<evidence type="ECO:0000313" key="2">
    <source>
        <dbReference type="Proteomes" id="UP001338309"/>
    </source>
</evidence>
<protein>
    <submittedName>
        <fullName evidence="1">Type II toxin-antitoxin system HigB family toxin</fullName>
    </submittedName>
</protein>
<keyword evidence="2" id="KW-1185">Reference proteome</keyword>
<dbReference type="Proteomes" id="UP001338309">
    <property type="component" value="Unassembled WGS sequence"/>
</dbReference>